<feature type="coiled-coil region" evidence="1">
    <location>
        <begin position="399"/>
        <end position="444"/>
    </location>
</feature>
<dbReference type="InterPro" id="IPR034154">
    <property type="entry name" value="TOPRIM_DnaG/twinkle"/>
</dbReference>
<evidence type="ECO:0000256" key="1">
    <source>
        <dbReference type="SAM" id="Coils"/>
    </source>
</evidence>
<dbReference type="Proteomes" id="UP000807309">
    <property type="component" value="Unassembled WGS sequence"/>
</dbReference>
<feature type="domain" description="Toprim" evidence="3">
    <location>
        <begin position="211"/>
        <end position="297"/>
    </location>
</feature>
<dbReference type="Gene3D" id="3.40.1360.10">
    <property type="match status" value="1"/>
</dbReference>
<feature type="region of interest" description="Disordered" evidence="2">
    <location>
        <begin position="313"/>
        <end position="339"/>
    </location>
</feature>
<feature type="region of interest" description="Disordered" evidence="2">
    <location>
        <begin position="912"/>
        <end position="996"/>
    </location>
</feature>
<name>A0ABS0CIK5_9NOCA</name>
<dbReference type="SUPFAM" id="SSF56731">
    <property type="entry name" value="DNA primase core"/>
    <property type="match status" value="1"/>
</dbReference>
<feature type="compositionally biased region" description="Basic and acidic residues" evidence="2">
    <location>
        <begin position="92"/>
        <end position="106"/>
    </location>
</feature>
<evidence type="ECO:0000313" key="5">
    <source>
        <dbReference type="Proteomes" id="UP000807309"/>
    </source>
</evidence>
<feature type="compositionally biased region" description="Low complexity" evidence="2">
    <location>
        <begin position="946"/>
        <end position="958"/>
    </location>
</feature>
<keyword evidence="5" id="KW-1185">Reference proteome</keyword>
<feature type="region of interest" description="Disordered" evidence="2">
    <location>
        <begin position="92"/>
        <end position="153"/>
    </location>
</feature>
<keyword evidence="1" id="KW-0175">Coiled coil</keyword>
<accession>A0ABS0CIK5</accession>
<reference evidence="4 5" key="1">
    <citation type="submission" date="2020-10" db="EMBL/GenBank/DDBJ databases">
        <title>Identification of Nocardia species via Next-generation sequencing and recognition of intraspecies genetic diversity.</title>
        <authorList>
            <person name="Li P."/>
            <person name="Li P."/>
            <person name="Lu B."/>
        </authorList>
    </citation>
    <scope>NUCLEOTIDE SEQUENCE [LARGE SCALE GENOMIC DNA]</scope>
    <source>
        <strain evidence="4 5">N-11</strain>
    </source>
</reference>
<organism evidence="4 5">
    <name type="scientific">Nocardia abscessus</name>
    <dbReference type="NCBI Taxonomy" id="120957"/>
    <lineage>
        <taxon>Bacteria</taxon>
        <taxon>Bacillati</taxon>
        <taxon>Actinomycetota</taxon>
        <taxon>Actinomycetes</taxon>
        <taxon>Mycobacteriales</taxon>
        <taxon>Nocardiaceae</taxon>
        <taxon>Nocardia</taxon>
    </lineage>
</organism>
<gene>
    <name evidence="4" type="ORF">IU470_30215</name>
</gene>
<dbReference type="Pfam" id="PF13362">
    <property type="entry name" value="Toprim_3"/>
    <property type="match status" value="1"/>
</dbReference>
<dbReference type="EMBL" id="JADLRE010000035">
    <property type="protein sequence ID" value="MBF6229353.1"/>
    <property type="molecule type" value="Genomic_DNA"/>
</dbReference>
<dbReference type="RefSeq" id="WP_195036201.1">
    <property type="nucleotide sequence ID" value="NZ_JADLRE010000035.1"/>
</dbReference>
<feature type="compositionally biased region" description="Low complexity" evidence="2">
    <location>
        <begin position="322"/>
        <end position="334"/>
    </location>
</feature>
<dbReference type="InterPro" id="IPR006171">
    <property type="entry name" value="TOPRIM_dom"/>
</dbReference>
<feature type="compositionally biased region" description="Basic and acidic residues" evidence="2">
    <location>
        <begin position="914"/>
        <end position="930"/>
    </location>
</feature>
<proteinExistence type="predicted"/>
<dbReference type="CDD" id="cd01029">
    <property type="entry name" value="TOPRIM_primases"/>
    <property type="match status" value="1"/>
</dbReference>
<comment type="caution">
    <text evidence="4">The sequence shown here is derived from an EMBL/GenBank/DDBJ whole genome shotgun (WGS) entry which is preliminary data.</text>
</comment>
<evidence type="ECO:0000259" key="3">
    <source>
        <dbReference type="Pfam" id="PF13362"/>
    </source>
</evidence>
<evidence type="ECO:0000256" key="2">
    <source>
        <dbReference type="SAM" id="MobiDB-lite"/>
    </source>
</evidence>
<evidence type="ECO:0000313" key="4">
    <source>
        <dbReference type="EMBL" id="MBF6229353.1"/>
    </source>
</evidence>
<sequence>MSAPARHDAAIAASWERVNTALEQAVGPGRPSGSWMKYCCPVHEAGPGRHDPSLIVKYLADAGRTKVQCQTGCDDRDILDTIGLKVRDLYDRPIQRGQGRSRDRQPSRVRPRQVSRADRAIDAAGLPLTKPRKDLGRQLSPERPTATYPYAREDGTVAGEVIRKEARYEHGTGKSFYQRRWTENGMQPGGFEPIPFQLPRVLAAVEAGEPIFICEGEKDVLAAEQAGLTATCNAAGAGKWRPEHAAWLRGARTVVIVADRDAPGYRHAEKVAASLAGLVERVRIMQAATGKDLADHLACGHEVRELDPVAGLDPHTPITGRAATPAPNNPTPAAETSTVSAAALETHPPTPGGNTVGEQFLAPQLHDAPADTTPDIDHAGAQLAMLWQTMLRHLIMLAQRQAEQRRRDMETLAARAREEQEQIQAQYAAERKAVETRLKALKDKGLDKASREEIADAVAQSRAWAPDSELAEQVWYDLRLHVFRHYDIYIDDNDEPKLEQHPDGLASQIQALEADRAFRDRASRAQDRMVAAIAAEAGLDESTRQTLYADIARWQNHPTPATLDELTKKLADAKVSEQTRTRIRFTAVYLTQGGSIETPYPRDNHAPALEATHLLRRMDQPLVDPGEEAKPRVDRLLVAYRDQLRLGAPTEHVRERLGQAVALLTAEDQKAARDRGVEIRKDPTGKFAPLWPDHVDREALAESVQMYAALQPHADRAAVAAGDYDGAAAVQLREQTARHRRRIQTAIKQGQGLHELERDQLAAVLRDVDAGQPAPQMLWADDRTAAAVDADRAAQIAHDTTRVHRRQLEEILASGAVDPAAVRRTRDDVTRVMDEQTHLAAGRITLGDYGEHGSQERLATALAAAGVPDAVRNRAINHVDRAAGEAAITGKQANRIRDRWAERTEAVIAARAAAKPDYDSPERRAEKQETLKAAGLDDDQVAQHMAAAAGRANPPSAAVRYAPGEKPRRARSTQQGAGVRRTHHRGRGRGEQGLGR</sequence>
<protein>
    <submittedName>
        <fullName evidence="4">Toprim domain-containing protein</fullName>
    </submittedName>
</protein>